<dbReference type="Proteomes" id="UP000553963">
    <property type="component" value="Unassembled WGS sequence"/>
</dbReference>
<dbReference type="Gene3D" id="1.20.58.1690">
    <property type="match status" value="1"/>
</dbReference>
<keyword evidence="4" id="KW-1185">Reference proteome</keyword>
<evidence type="ECO:0000256" key="1">
    <source>
        <dbReference type="SAM" id="SignalP"/>
    </source>
</evidence>
<dbReference type="InterPro" id="IPR025582">
    <property type="entry name" value="YARHG_dom"/>
</dbReference>
<proteinExistence type="predicted"/>
<evidence type="ECO:0000259" key="2">
    <source>
        <dbReference type="SMART" id="SM01324"/>
    </source>
</evidence>
<feature type="signal peptide" evidence="1">
    <location>
        <begin position="1"/>
        <end position="24"/>
    </location>
</feature>
<feature type="chain" id="PRO_5032966827" description="YARHG domain-containing protein" evidence="1">
    <location>
        <begin position="25"/>
        <end position="111"/>
    </location>
</feature>
<gene>
    <name evidence="3" type="ORF">GGR25_000090</name>
</gene>
<dbReference type="EMBL" id="JACIDS010000001">
    <property type="protein sequence ID" value="MBB3929071.1"/>
    <property type="molecule type" value="Genomic_DNA"/>
</dbReference>
<reference evidence="3 4" key="1">
    <citation type="submission" date="2020-08" db="EMBL/GenBank/DDBJ databases">
        <title>Genomic Encyclopedia of Type Strains, Phase IV (KMG-IV): sequencing the most valuable type-strain genomes for metagenomic binning, comparative biology and taxonomic classification.</title>
        <authorList>
            <person name="Goeker M."/>
        </authorList>
    </citation>
    <scope>NUCLEOTIDE SEQUENCE [LARGE SCALE GENOMIC DNA]</scope>
    <source>
        <strain evidence="3 4">DSM 25966</strain>
    </source>
</reference>
<comment type="caution">
    <text evidence="3">The sequence shown here is derived from an EMBL/GenBank/DDBJ whole genome shotgun (WGS) entry which is preliminary data.</text>
</comment>
<keyword evidence="1" id="KW-0732">Signal</keyword>
<dbReference type="Pfam" id="PF13308">
    <property type="entry name" value="YARHG"/>
    <property type="match status" value="1"/>
</dbReference>
<dbReference type="InterPro" id="IPR038434">
    <property type="entry name" value="YARHG_sf"/>
</dbReference>
<protein>
    <recommendedName>
        <fullName evidence="2">YARHG domain-containing protein</fullName>
    </recommendedName>
</protein>
<dbReference type="AlphaFoldDB" id="A0A840AJF9"/>
<evidence type="ECO:0000313" key="4">
    <source>
        <dbReference type="Proteomes" id="UP000553963"/>
    </source>
</evidence>
<evidence type="ECO:0000313" key="3">
    <source>
        <dbReference type="EMBL" id="MBB3929071.1"/>
    </source>
</evidence>
<accession>A0A840AJF9</accession>
<organism evidence="3 4">
    <name type="scientific">Kaistia hirudinis</name>
    <dbReference type="NCBI Taxonomy" id="1293440"/>
    <lineage>
        <taxon>Bacteria</taxon>
        <taxon>Pseudomonadati</taxon>
        <taxon>Pseudomonadota</taxon>
        <taxon>Alphaproteobacteria</taxon>
        <taxon>Hyphomicrobiales</taxon>
        <taxon>Kaistiaceae</taxon>
        <taxon>Kaistia</taxon>
    </lineage>
</organism>
<dbReference type="RefSeq" id="WP_183396770.1">
    <property type="nucleotide sequence ID" value="NZ_JACIDS010000001.1"/>
</dbReference>
<sequence>MRHPVLISTIAVCAALLSAGQARAACFETIGCTDSEKMSLSSLRTLSCDSLWTARNTIYHENGYCFRTARGKANFSNDGCVTSNQSAIRLNSYERANVQAITKVEREKGCH</sequence>
<name>A0A840AJF9_9HYPH</name>
<dbReference type="SMART" id="SM01324">
    <property type="entry name" value="YARHG"/>
    <property type="match status" value="1"/>
</dbReference>
<feature type="domain" description="YARHG" evidence="2">
    <location>
        <begin position="28"/>
        <end position="106"/>
    </location>
</feature>